<reference evidence="3 4" key="1">
    <citation type="submission" date="2017-01" db="EMBL/GenBank/DDBJ databases">
        <title>First report of the plasmid-mediated mcr-1 gene in Citrobacter freudii.</title>
        <authorList>
            <person name="Liu J."/>
            <person name="Yang Y."/>
            <person name="Li Y."/>
            <person name="Liu D."/>
            <person name="Tuo H."/>
            <person name="Davis M."/>
            <person name="Zhang A."/>
        </authorList>
    </citation>
    <scope>NUCLEOTIDE SEQUENCE [LARGE SCALE GENOMIC DNA]</scope>
    <source>
        <strain evidence="3 4">SCC4</strain>
    </source>
</reference>
<dbReference type="EMBL" id="MTCP01000007">
    <property type="protein sequence ID" value="OLY68256.1"/>
    <property type="molecule type" value="Genomic_DNA"/>
</dbReference>
<protein>
    <recommendedName>
        <fullName evidence="2">DUF7024 domain-containing protein</fullName>
    </recommendedName>
</protein>
<comment type="caution">
    <text evidence="3">The sequence shown here is derived from an EMBL/GenBank/DDBJ whole genome shotgun (WGS) entry which is preliminary data.</text>
</comment>
<feature type="transmembrane region" description="Helical" evidence="1">
    <location>
        <begin position="60"/>
        <end position="78"/>
    </location>
</feature>
<keyword evidence="1" id="KW-0472">Membrane</keyword>
<gene>
    <name evidence="3" type="ORF">BWD41_15785</name>
</gene>
<dbReference type="AlphaFoldDB" id="A0AA44LDT5"/>
<evidence type="ECO:0000256" key="1">
    <source>
        <dbReference type="SAM" id="Phobius"/>
    </source>
</evidence>
<dbReference type="Proteomes" id="UP000185597">
    <property type="component" value="Unassembled WGS sequence"/>
</dbReference>
<accession>A0AA44LDT5</accession>
<keyword evidence="1" id="KW-0812">Transmembrane</keyword>
<feature type="transmembrane region" description="Helical" evidence="1">
    <location>
        <begin position="275"/>
        <end position="294"/>
    </location>
</feature>
<evidence type="ECO:0000313" key="3">
    <source>
        <dbReference type="EMBL" id="OLY68256.1"/>
    </source>
</evidence>
<feature type="transmembrane region" description="Helical" evidence="1">
    <location>
        <begin position="34"/>
        <end position="53"/>
    </location>
</feature>
<keyword evidence="1" id="KW-1133">Transmembrane helix</keyword>
<feature type="domain" description="DUF7024" evidence="2">
    <location>
        <begin position="441"/>
        <end position="577"/>
    </location>
</feature>
<feature type="transmembrane region" description="Helical" evidence="1">
    <location>
        <begin position="221"/>
        <end position="237"/>
    </location>
</feature>
<feature type="transmembrane region" description="Helical" evidence="1">
    <location>
        <begin position="173"/>
        <end position="189"/>
    </location>
</feature>
<sequence>MPYLENIKKGILDNEENAANIGIFKSSNGSYYGYHFWFYPLLTAFTEKILSIFNINPLKSFQVVNALLLVFALYLMAIRDKKDGIAQFLFLAGGVLFYLKWSHPEVMIYTFVFLAFYNLITDRPLRAVAFISFASIQVVSISLLFILVPVYMAKLKKERVIVTSFCLLKRWQVWFYGIVSISSIIFYYIEFGKFSLIGSQASSISNINFHHFISYYFDLDQGLWIGAPWVVLFILLVKKKNNSKLFNDLIFSLIFSIIICIPLMANNAINSGQSIFQRYALYSISPIVAWCCVYSSTVLDSINKKIILILVATLYILFCRGYTNEINTIAHKPWTSYLLENYPHLYEPEPDIFIVRTFPMNQWMSGMKNSYAYKNSRGIVTKIIYREADNKLFSDSCNGEYKDLKTHKPIDLSNSSFPKYGWRYITGEMYCDGFIPYDGAKYTASTPNTIDFKQSGFPSFVAGVSGIGENEGWGRWSEGKNVQLYLDVELNKSVTFYVEFTTFGPNMDKPLLMTVNNESRTLIPEEGKENQYVARFEFPEVVKKPAITIKVPTPVSPAELGLNDDTRKIGLGLIKIHWE</sequence>
<evidence type="ECO:0000313" key="4">
    <source>
        <dbReference type="Proteomes" id="UP000185597"/>
    </source>
</evidence>
<dbReference type="Pfam" id="PF22895">
    <property type="entry name" value="DUF7024"/>
    <property type="match status" value="1"/>
</dbReference>
<proteinExistence type="predicted"/>
<name>A0AA44LDT5_CITBR</name>
<feature type="transmembrane region" description="Helical" evidence="1">
    <location>
        <begin position="127"/>
        <end position="152"/>
    </location>
</feature>
<evidence type="ECO:0000259" key="2">
    <source>
        <dbReference type="Pfam" id="PF22895"/>
    </source>
</evidence>
<organism evidence="3 4">
    <name type="scientific">Citrobacter braakii</name>
    <dbReference type="NCBI Taxonomy" id="57706"/>
    <lineage>
        <taxon>Bacteria</taxon>
        <taxon>Pseudomonadati</taxon>
        <taxon>Pseudomonadota</taxon>
        <taxon>Gammaproteobacteria</taxon>
        <taxon>Enterobacterales</taxon>
        <taxon>Enterobacteriaceae</taxon>
        <taxon>Citrobacter</taxon>
        <taxon>Citrobacter freundii complex</taxon>
    </lineage>
</organism>
<feature type="transmembrane region" description="Helical" evidence="1">
    <location>
        <begin position="249"/>
        <end position="269"/>
    </location>
</feature>
<dbReference type="InterPro" id="IPR054288">
    <property type="entry name" value="DUF7024"/>
</dbReference>
<feature type="transmembrane region" description="Helical" evidence="1">
    <location>
        <begin position="306"/>
        <end position="323"/>
    </location>
</feature>